<comment type="caution">
    <text evidence="1">The sequence shown here is derived from an EMBL/GenBank/DDBJ whole genome shotgun (WGS) entry which is preliminary data.</text>
</comment>
<dbReference type="AlphaFoldDB" id="A0A8E0RMR9"/>
<evidence type="ECO:0008006" key="3">
    <source>
        <dbReference type="Google" id="ProtNLM"/>
    </source>
</evidence>
<dbReference type="EMBL" id="LUCM01010038">
    <property type="protein sequence ID" value="KAA0185998.1"/>
    <property type="molecule type" value="Genomic_DNA"/>
</dbReference>
<gene>
    <name evidence="1" type="ORF">FBUS_01153</name>
</gene>
<accession>A0A8E0RMR9</accession>
<evidence type="ECO:0000313" key="2">
    <source>
        <dbReference type="Proteomes" id="UP000728185"/>
    </source>
</evidence>
<organism evidence="1 2">
    <name type="scientific">Fasciolopsis buskii</name>
    <dbReference type="NCBI Taxonomy" id="27845"/>
    <lineage>
        <taxon>Eukaryota</taxon>
        <taxon>Metazoa</taxon>
        <taxon>Spiralia</taxon>
        <taxon>Lophotrochozoa</taxon>
        <taxon>Platyhelminthes</taxon>
        <taxon>Trematoda</taxon>
        <taxon>Digenea</taxon>
        <taxon>Plagiorchiida</taxon>
        <taxon>Echinostomata</taxon>
        <taxon>Echinostomatoidea</taxon>
        <taxon>Fasciolidae</taxon>
        <taxon>Fasciolopsis</taxon>
    </lineage>
</organism>
<proteinExistence type="predicted"/>
<name>A0A8E0RMR9_9TREM</name>
<keyword evidence="2" id="KW-1185">Reference proteome</keyword>
<protein>
    <recommendedName>
        <fullName evidence="3">EB domain-containing protein</fullName>
    </recommendedName>
</protein>
<evidence type="ECO:0000313" key="1">
    <source>
        <dbReference type="EMBL" id="KAA0185998.1"/>
    </source>
</evidence>
<dbReference type="OrthoDB" id="6258424at2759"/>
<dbReference type="Proteomes" id="UP000728185">
    <property type="component" value="Unassembled WGS sequence"/>
</dbReference>
<sequence length="170" mass="18967">ASLHAVFDDCGHNSCFPNSPKLTQTGPCRPHGDGFCHNRVRESLCSAEKDECFCKHGFVAIQDGKRIICTKRKFSPNRICQMPTEDQLMEISKRDKKALQTVPTCEIFLSCTVMKLRWLPFFFPVLTDLQCQVDADCVHIHNSKCHPGVGVCACPAGTIFVPEFEACSKS</sequence>
<feature type="non-terminal residue" evidence="1">
    <location>
        <position position="1"/>
    </location>
</feature>
<reference evidence="1" key="1">
    <citation type="submission" date="2019-05" db="EMBL/GenBank/DDBJ databases">
        <title>Annotation for the trematode Fasciolopsis buski.</title>
        <authorList>
            <person name="Choi Y.-J."/>
        </authorList>
    </citation>
    <scope>NUCLEOTIDE SEQUENCE</scope>
    <source>
        <strain evidence="1">HT</strain>
        <tissue evidence="1">Whole worm</tissue>
    </source>
</reference>